<dbReference type="GO" id="GO:0032259">
    <property type="term" value="P:methylation"/>
    <property type="evidence" value="ECO:0007669"/>
    <property type="project" value="UniProtKB-KW"/>
</dbReference>
<dbReference type="GO" id="GO:0009234">
    <property type="term" value="P:menaquinone biosynthetic process"/>
    <property type="evidence" value="ECO:0007669"/>
    <property type="project" value="UniProtKB-KW"/>
</dbReference>
<evidence type="ECO:0000256" key="2">
    <source>
        <dbReference type="ARBA" id="ARBA00022603"/>
    </source>
</evidence>
<dbReference type="Gene3D" id="3.40.50.150">
    <property type="entry name" value="Vaccinia Virus protein VP39"/>
    <property type="match status" value="1"/>
</dbReference>
<keyword evidence="2 5" id="KW-0489">Methyltransferase</keyword>
<dbReference type="RefSeq" id="WP_011828932.1">
    <property type="nucleotide sequence ID" value="NC_008825.1"/>
</dbReference>
<keyword evidence="3 5" id="KW-0808">Transferase</keyword>
<evidence type="ECO:0000256" key="1">
    <source>
        <dbReference type="ARBA" id="ARBA00022428"/>
    </source>
</evidence>
<gene>
    <name evidence="5" type="ordered locus">Mpe_A1333</name>
</gene>
<dbReference type="InterPro" id="IPR029063">
    <property type="entry name" value="SAM-dependent_MTases_sf"/>
</dbReference>
<keyword evidence="1" id="KW-0474">Menaquinone biosynthesis</keyword>
<dbReference type="EC" id="2.1.1.-" evidence="5"/>
<sequence length="258" mass="28336">MQPGPPSTPPSREALAPHAPLSAYYGDEADHQRFLRRIFDDTAPDYERIERILALGSGPWYRRRALERAGLATGAQVLDVGIGTGMVAREALRLIGPGGRLVGVDPSPGMMGEVHLPGVELRQGRAEALPCDDASADFLSLGYALRHIADVSAAFSEFHRALRPGGRLLLLEITRPVGRIPTSLLRGYMRAVVPLIARAVGRRSDTAELWRYYWDTIEACISPDSVMEALRAAGFEQVQRHVELGIFSEYTARKPARN</sequence>
<dbReference type="CDD" id="cd02440">
    <property type="entry name" value="AdoMet_MTases"/>
    <property type="match status" value="1"/>
</dbReference>
<dbReference type="EMBL" id="CP000555">
    <property type="protein sequence ID" value="ABM94295.1"/>
    <property type="molecule type" value="Genomic_DNA"/>
</dbReference>
<dbReference type="InterPro" id="IPR004033">
    <property type="entry name" value="UbiE/COQ5_MeTrFase"/>
</dbReference>
<reference evidence="5 6" key="1">
    <citation type="journal article" date="2007" name="J. Bacteriol.">
        <title>Whole-genome analysis of the methyl tert-butyl ether-degrading beta-proteobacterium Methylibium petroleiphilum PM1.</title>
        <authorList>
            <person name="Kane S.R."/>
            <person name="Chakicherla A.Y."/>
            <person name="Chain P.S.G."/>
            <person name="Schmidt R."/>
            <person name="Shin M.W."/>
            <person name="Legler T.C."/>
            <person name="Scow K.M."/>
            <person name="Larimer F.W."/>
            <person name="Lucas S.M."/>
            <person name="Richardson P.M."/>
            <person name="Hristova K.R."/>
        </authorList>
    </citation>
    <scope>NUCLEOTIDE SEQUENCE [LARGE SCALE GENOMIC DNA]</scope>
    <source>
        <strain evidence="6">ATCC BAA-1232 / LMG 22953 / PM1</strain>
    </source>
</reference>
<dbReference type="SUPFAM" id="SSF53335">
    <property type="entry name" value="S-adenosyl-L-methionine-dependent methyltransferases"/>
    <property type="match status" value="1"/>
</dbReference>
<evidence type="ECO:0000313" key="6">
    <source>
        <dbReference type="Proteomes" id="UP000000366"/>
    </source>
</evidence>
<dbReference type="Proteomes" id="UP000000366">
    <property type="component" value="Chromosome"/>
</dbReference>
<proteinExistence type="predicted"/>
<dbReference type="GO" id="GO:0008168">
    <property type="term" value="F:methyltransferase activity"/>
    <property type="evidence" value="ECO:0007669"/>
    <property type="project" value="UniProtKB-KW"/>
</dbReference>
<dbReference type="AlphaFoldDB" id="A2SFF6"/>
<dbReference type="PANTHER" id="PTHR43591:SF24">
    <property type="entry name" value="2-METHOXY-6-POLYPRENYL-1,4-BENZOQUINOL METHYLASE, MITOCHONDRIAL"/>
    <property type="match status" value="1"/>
</dbReference>
<dbReference type="STRING" id="420662.Mpe_A1333"/>
<dbReference type="PROSITE" id="PS51608">
    <property type="entry name" value="SAM_MT_UBIE"/>
    <property type="match status" value="1"/>
</dbReference>
<dbReference type="KEGG" id="mpt:Mpe_A1333"/>
<name>A2SFF6_METPP</name>
<accession>A2SFF6</accession>
<evidence type="ECO:0000313" key="5">
    <source>
        <dbReference type="EMBL" id="ABM94295.1"/>
    </source>
</evidence>
<evidence type="ECO:0000256" key="3">
    <source>
        <dbReference type="ARBA" id="ARBA00022679"/>
    </source>
</evidence>
<dbReference type="eggNOG" id="COG2226">
    <property type="taxonomic scope" value="Bacteria"/>
</dbReference>
<keyword evidence="6" id="KW-1185">Reference proteome</keyword>
<dbReference type="Pfam" id="PF01209">
    <property type="entry name" value="Ubie_methyltran"/>
    <property type="match status" value="1"/>
</dbReference>
<dbReference type="PANTHER" id="PTHR43591">
    <property type="entry name" value="METHYLTRANSFERASE"/>
    <property type="match status" value="1"/>
</dbReference>
<evidence type="ECO:0000256" key="4">
    <source>
        <dbReference type="ARBA" id="ARBA00022691"/>
    </source>
</evidence>
<keyword evidence="4" id="KW-0949">S-adenosyl-L-methionine</keyword>
<organism evidence="5 6">
    <name type="scientific">Methylibium petroleiphilum (strain ATCC BAA-1232 / LMG 22953 / PM1)</name>
    <dbReference type="NCBI Taxonomy" id="420662"/>
    <lineage>
        <taxon>Bacteria</taxon>
        <taxon>Pseudomonadati</taxon>
        <taxon>Pseudomonadota</taxon>
        <taxon>Betaproteobacteria</taxon>
        <taxon>Burkholderiales</taxon>
        <taxon>Sphaerotilaceae</taxon>
        <taxon>Methylibium</taxon>
    </lineage>
</organism>
<protein>
    <submittedName>
        <fullName evidence="5">Demethylmenaquinone methyltransferase</fullName>
        <ecNumber evidence="5">2.1.1.-</ecNumber>
    </submittedName>
</protein>
<dbReference type="HOGENOM" id="CLU_037990_0_0_4"/>